<keyword evidence="2" id="KW-1185">Reference proteome</keyword>
<organism evidence="1 2">
    <name type="scientific">Citrus sinensis</name>
    <name type="common">Sweet orange</name>
    <name type="synonym">Citrus aurantium var. sinensis</name>
    <dbReference type="NCBI Taxonomy" id="2711"/>
    <lineage>
        <taxon>Eukaryota</taxon>
        <taxon>Viridiplantae</taxon>
        <taxon>Streptophyta</taxon>
        <taxon>Embryophyta</taxon>
        <taxon>Tracheophyta</taxon>
        <taxon>Spermatophyta</taxon>
        <taxon>Magnoliopsida</taxon>
        <taxon>eudicotyledons</taxon>
        <taxon>Gunneridae</taxon>
        <taxon>Pentapetalae</taxon>
        <taxon>rosids</taxon>
        <taxon>malvids</taxon>
        <taxon>Sapindales</taxon>
        <taxon>Rutaceae</taxon>
        <taxon>Aurantioideae</taxon>
        <taxon>Citrus</taxon>
    </lineage>
</organism>
<sequence>MGESIHQSDKTYTVHHTTQKFICVKGTNIVYAFFHHFKFHSLGNQIHASNSGMKKPFTRKLFHSCHHINFLN</sequence>
<accession>A0A067GUH5</accession>
<protein>
    <submittedName>
        <fullName evidence="1">Uncharacterized protein</fullName>
    </submittedName>
</protein>
<evidence type="ECO:0000313" key="2">
    <source>
        <dbReference type="Proteomes" id="UP000027120"/>
    </source>
</evidence>
<dbReference type="SMR" id="A0A067GUH5"/>
<dbReference type="EMBL" id="KK784875">
    <property type="protein sequence ID" value="KDO83254.1"/>
    <property type="molecule type" value="Genomic_DNA"/>
</dbReference>
<dbReference type="AlphaFoldDB" id="A0A067GUH5"/>
<name>A0A067GUH5_CITSI</name>
<reference evidence="1 2" key="1">
    <citation type="submission" date="2014-04" db="EMBL/GenBank/DDBJ databases">
        <authorList>
            <consortium name="International Citrus Genome Consortium"/>
            <person name="Gmitter F."/>
            <person name="Chen C."/>
            <person name="Farmerie W."/>
            <person name="Harkins T."/>
            <person name="Desany B."/>
            <person name="Mohiuddin M."/>
            <person name="Kodira C."/>
            <person name="Borodovsky M."/>
            <person name="Lomsadze A."/>
            <person name="Burns P."/>
            <person name="Jenkins J."/>
            <person name="Prochnik S."/>
            <person name="Shu S."/>
            <person name="Chapman J."/>
            <person name="Pitluck S."/>
            <person name="Schmutz J."/>
            <person name="Rokhsar D."/>
        </authorList>
    </citation>
    <scope>NUCLEOTIDE SEQUENCE</scope>
</reference>
<dbReference type="Proteomes" id="UP000027120">
    <property type="component" value="Unassembled WGS sequence"/>
</dbReference>
<evidence type="ECO:0000313" key="1">
    <source>
        <dbReference type="EMBL" id="KDO83254.1"/>
    </source>
</evidence>
<gene>
    <name evidence="1" type="ORF">CISIN_1g035135mg</name>
</gene>
<proteinExistence type="predicted"/>